<dbReference type="GO" id="GO:0016853">
    <property type="term" value="F:isomerase activity"/>
    <property type="evidence" value="ECO:0007669"/>
    <property type="project" value="UniProtKB-KW"/>
</dbReference>
<dbReference type="AlphaFoldDB" id="A2C878"/>
<evidence type="ECO:0000313" key="4">
    <source>
        <dbReference type="Proteomes" id="UP000002274"/>
    </source>
</evidence>
<evidence type="ECO:0000256" key="2">
    <source>
        <dbReference type="PIRSR" id="PIRSR613078-2"/>
    </source>
</evidence>
<feature type="binding site" evidence="2">
    <location>
        <begin position="82"/>
        <end position="85"/>
    </location>
    <ligand>
        <name>substrate</name>
    </ligand>
</feature>
<name>A2C878_PROM3</name>
<dbReference type="BioCyc" id="PMAR59922:G1G80-848-MONOMER"/>
<keyword evidence="3" id="KW-0378">Hydrolase</keyword>
<dbReference type="RefSeq" id="WP_011825594.1">
    <property type="nucleotide sequence ID" value="NC_008820.1"/>
</dbReference>
<dbReference type="PANTHER" id="PTHR48100:SF15">
    <property type="entry name" value="SEDOHEPTULOSE 1,7-BISPHOSPHATASE"/>
    <property type="match status" value="1"/>
</dbReference>
<dbReference type="KEGG" id="pmf:P9303_09371"/>
<evidence type="ECO:0000313" key="3">
    <source>
        <dbReference type="EMBL" id="ABM77688.1"/>
    </source>
</evidence>
<dbReference type="Gene3D" id="3.40.50.1240">
    <property type="entry name" value="Phosphoglycerate mutase-like"/>
    <property type="match status" value="1"/>
</dbReference>
<dbReference type="GO" id="GO:0043755">
    <property type="term" value="F:alpha-ribazole phosphatase activity"/>
    <property type="evidence" value="ECO:0007669"/>
    <property type="project" value="UniProtKB-EC"/>
</dbReference>
<feature type="active site" description="Proton donor/acceptor" evidence="1">
    <location>
        <position position="82"/>
    </location>
</feature>
<dbReference type="Proteomes" id="UP000002274">
    <property type="component" value="Chromosome"/>
</dbReference>
<dbReference type="STRING" id="59922.P9303_09371"/>
<reference evidence="3 4" key="1">
    <citation type="journal article" date="2007" name="PLoS Genet.">
        <title>Patterns and implications of gene gain and loss in the evolution of Prochlorococcus.</title>
        <authorList>
            <person name="Kettler G.C."/>
            <person name="Martiny A.C."/>
            <person name="Huang K."/>
            <person name="Zucker J."/>
            <person name="Coleman M.L."/>
            <person name="Rodrigue S."/>
            <person name="Chen F."/>
            <person name="Lapidus A."/>
            <person name="Ferriera S."/>
            <person name="Johnson J."/>
            <person name="Steglich C."/>
            <person name="Church G.M."/>
            <person name="Richardson P."/>
            <person name="Chisholm S.W."/>
        </authorList>
    </citation>
    <scope>NUCLEOTIDE SEQUENCE [LARGE SCALE GENOMIC DNA]</scope>
    <source>
        <strain evidence="3 4">MIT 9303</strain>
    </source>
</reference>
<dbReference type="InterPro" id="IPR050275">
    <property type="entry name" value="PGM_Phosphatase"/>
</dbReference>
<dbReference type="SUPFAM" id="SSF53254">
    <property type="entry name" value="Phosphoglycerate mutase-like"/>
    <property type="match status" value="1"/>
</dbReference>
<organism evidence="3 4">
    <name type="scientific">Prochlorococcus marinus (strain MIT 9303)</name>
    <dbReference type="NCBI Taxonomy" id="59922"/>
    <lineage>
        <taxon>Bacteria</taxon>
        <taxon>Bacillati</taxon>
        <taxon>Cyanobacteriota</taxon>
        <taxon>Cyanophyceae</taxon>
        <taxon>Synechococcales</taxon>
        <taxon>Prochlorococcaceae</taxon>
        <taxon>Prochlorococcus</taxon>
    </lineage>
</organism>
<dbReference type="HOGENOM" id="CLU_033323_13_1_3"/>
<dbReference type="SMART" id="SM00855">
    <property type="entry name" value="PGAM"/>
    <property type="match status" value="1"/>
</dbReference>
<dbReference type="EC" id="5.4.2.-" evidence="3"/>
<proteinExistence type="predicted"/>
<feature type="active site" description="Tele-phosphohistidine intermediate" evidence="1">
    <location>
        <position position="11"/>
    </location>
</feature>
<evidence type="ECO:0000256" key="1">
    <source>
        <dbReference type="PIRSR" id="PIRSR613078-1"/>
    </source>
</evidence>
<protein>
    <submittedName>
        <fullName evidence="3">Putative phosphoglycerate mutase family protein</fullName>
        <ecNumber evidence="3">3.1.3.73</ecNumber>
        <ecNumber evidence="3">5.4.2.-</ecNumber>
    </submittedName>
</protein>
<accession>A2C878</accession>
<dbReference type="InterPro" id="IPR013078">
    <property type="entry name" value="His_Pase_superF_clade-1"/>
</dbReference>
<feature type="binding site" evidence="2">
    <location>
        <position position="60"/>
    </location>
    <ligand>
        <name>substrate</name>
    </ligand>
</feature>
<dbReference type="Pfam" id="PF00300">
    <property type="entry name" value="His_Phos_1"/>
    <property type="match status" value="1"/>
</dbReference>
<gene>
    <name evidence="3" type="ordered locus">P9303_09371</name>
</gene>
<sequence>MTSRQLWIIRHGATEWALQGRHTGSTDLPLLPQGEKEAKALAPVLKGVRFAAVLSSPLQRAMRTCALAELEMPAEILPELIEWNYGNYEGITTAEIRQTVPEWTIWDQGCPGGENATAVQDRCERIIQHALGISNKGDIVLFAHGHILRALTGTWLGLGAAAGRLFRLDTGSICILGFEREQRVITRWNALCTGKF</sequence>
<feature type="binding site" evidence="2">
    <location>
        <begin position="23"/>
        <end position="24"/>
    </location>
    <ligand>
        <name>substrate</name>
    </ligand>
</feature>
<keyword evidence="3" id="KW-0413">Isomerase</keyword>
<dbReference type="EC" id="3.1.3.73" evidence="3"/>
<dbReference type="InterPro" id="IPR029033">
    <property type="entry name" value="His_PPase_superfam"/>
</dbReference>
<dbReference type="PANTHER" id="PTHR48100">
    <property type="entry name" value="BROAD-SPECIFICITY PHOSPHATASE YOR283W-RELATED"/>
    <property type="match status" value="1"/>
</dbReference>
<dbReference type="CDD" id="cd07067">
    <property type="entry name" value="HP_PGM_like"/>
    <property type="match status" value="1"/>
</dbReference>
<dbReference type="EMBL" id="CP000554">
    <property type="protein sequence ID" value="ABM77688.1"/>
    <property type="molecule type" value="Genomic_DNA"/>
</dbReference>